<evidence type="ECO:0000259" key="1">
    <source>
        <dbReference type="PROSITE" id="PS51746"/>
    </source>
</evidence>
<dbReference type="SMART" id="SM00331">
    <property type="entry name" value="PP2C_SIG"/>
    <property type="match status" value="1"/>
</dbReference>
<sequence length="285" mass="31357">MAEEAVAATERIVWSGITDVGRFRKNNEDAFLALTLDGEGVYRLGKYGEAPLSKQDYIFAVSDGMGGANAGEFASKIAVEKITRLFPRSFTTAASGIDPGFQDLLSELFDQIHAELTHLGFCYEELRGMGATLSLCWVRPGWVYFAHVGDSRIYHLPKDGGIQQVSHDHTHVGWMFREGKLTEHQARTHSGRNALQQVLGGKNQNLSPQFGAVAFEPGDRFLLCSDGLVEGLWDKGMDRLIRRPSPLHTGNPAERLVKEAVETDGRDNTTALVFEMLGSDADGEE</sequence>
<dbReference type="OrthoDB" id="9801841at2"/>
<dbReference type="Proteomes" id="UP000000925">
    <property type="component" value="Chromosome"/>
</dbReference>
<dbReference type="SUPFAM" id="SSF81606">
    <property type="entry name" value="PP2C-like"/>
    <property type="match status" value="1"/>
</dbReference>
<dbReference type="eggNOG" id="COG0631">
    <property type="taxonomic scope" value="Bacteria"/>
</dbReference>
<organism evidence="2 3">
    <name type="scientific">Coraliomargarita akajimensis (strain DSM 45221 / IAM 15411 / JCM 23193 / KCTC 12865 / 04OKA010-24)</name>
    <dbReference type="NCBI Taxonomy" id="583355"/>
    <lineage>
        <taxon>Bacteria</taxon>
        <taxon>Pseudomonadati</taxon>
        <taxon>Verrucomicrobiota</taxon>
        <taxon>Opitutia</taxon>
        <taxon>Puniceicoccales</taxon>
        <taxon>Coraliomargaritaceae</taxon>
        <taxon>Coraliomargarita</taxon>
    </lineage>
</organism>
<dbReference type="InterPro" id="IPR036457">
    <property type="entry name" value="PPM-type-like_dom_sf"/>
</dbReference>
<dbReference type="EMBL" id="CP001998">
    <property type="protein sequence ID" value="ADE55761.1"/>
    <property type="molecule type" value="Genomic_DNA"/>
</dbReference>
<feature type="domain" description="PPM-type phosphatase" evidence="1">
    <location>
        <begin position="13"/>
        <end position="276"/>
    </location>
</feature>
<dbReference type="CDD" id="cd00143">
    <property type="entry name" value="PP2Cc"/>
    <property type="match status" value="1"/>
</dbReference>
<proteinExistence type="predicted"/>
<dbReference type="PROSITE" id="PS51746">
    <property type="entry name" value="PPM_2"/>
    <property type="match status" value="1"/>
</dbReference>
<dbReference type="InterPro" id="IPR001932">
    <property type="entry name" value="PPM-type_phosphatase-like_dom"/>
</dbReference>
<keyword evidence="3" id="KW-1185">Reference proteome</keyword>
<gene>
    <name evidence="2" type="ordered locus">Caka_2746</name>
</gene>
<dbReference type="KEGG" id="caa:Caka_2746"/>
<protein>
    <submittedName>
        <fullName evidence="2">Protein serine/threonine phosphatase</fullName>
    </submittedName>
</protein>
<reference evidence="2 3" key="1">
    <citation type="journal article" date="2010" name="Stand. Genomic Sci.">
        <title>Complete genome sequence of Coraliomargarita akajimensis type strain (04OKA010-24).</title>
        <authorList>
            <person name="Mavromatis K."/>
            <person name="Abt B."/>
            <person name="Brambilla E."/>
            <person name="Lapidus A."/>
            <person name="Copeland A."/>
            <person name="Deshpande S."/>
            <person name="Nolan M."/>
            <person name="Lucas S."/>
            <person name="Tice H."/>
            <person name="Cheng J.F."/>
            <person name="Han C."/>
            <person name="Detter J.C."/>
            <person name="Woyke T."/>
            <person name="Goodwin L."/>
            <person name="Pitluck S."/>
            <person name="Held B."/>
            <person name="Brettin T."/>
            <person name="Tapia R."/>
            <person name="Ivanova N."/>
            <person name="Mikhailova N."/>
            <person name="Pati A."/>
            <person name="Liolios K."/>
            <person name="Chen A."/>
            <person name="Palaniappan K."/>
            <person name="Land M."/>
            <person name="Hauser L."/>
            <person name="Chang Y.J."/>
            <person name="Jeffries C.D."/>
            <person name="Rohde M."/>
            <person name="Goker M."/>
            <person name="Bristow J."/>
            <person name="Eisen J.A."/>
            <person name="Markowitz V."/>
            <person name="Hugenholtz P."/>
            <person name="Klenk H.P."/>
            <person name="Kyrpides N.C."/>
        </authorList>
    </citation>
    <scope>NUCLEOTIDE SEQUENCE [LARGE SCALE GENOMIC DNA]</scope>
    <source>
        <strain evidence="3">DSM 45221 / IAM 15411 / JCM 23193 / KCTC 12865</strain>
    </source>
</reference>
<name>D5EQE7_CORAD</name>
<dbReference type="Gene3D" id="3.60.40.10">
    <property type="entry name" value="PPM-type phosphatase domain"/>
    <property type="match status" value="1"/>
</dbReference>
<dbReference type="STRING" id="583355.Caka_2746"/>
<dbReference type="AlphaFoldDB" id="D5EQE7"/>
<dbReference type="Pfam" id="PF13672">
    <property type="entry name" value="PP2C_2"/>
    <property type="match status" value="1"/>
</dbReference>
<accession>D5EQE7</accession>
<evidence type="ECO:0000313" key="3">
    <source>
        <dbReference type="Proteomes" id="UP000000925"/>
    </source>
</evidence>
<dbReference type="SMART" id="SM00332">
    <property type="entry name" value="PP2Cc"/>
    <property type="match status" value="1"/>
</dbReference>
<evidence type="ECO:0000313" key="2">
    <source>
        <dbReference type="EMBL" id="ADE55761.1"/>
    </source>
</evidence>
<dbReference type="HOGENOM" id="CLU_034545_3_2_0"/>
<dbReference type="RefSeq" id="WP_013044483.1">
    <property type="nucleotide sequence ID" value="NC_014008.1"/>
</dbReference>